<dbReference type="Proteomes" id="UP000034175">
    <property type="component" value="Unassembled WGS sequence"/>
</dbReference>
<dbReference type="PANTHER" id="PTHR30572:SF4">
    <property type="entry name" value="ABC TRANSPORTER PERMEASE YTRF"/>
    <property type="match status" value="1"/>
</dbReference>
<evidence type="ECO:0000259" key="8">
    <source>
        <dbReference type="Pfam" id="PF02687"/>
    </source>
</evidence>
<evidence type="ECO:0000256" key="2">
    <source>
        <dbReference type="ARBA" id="ARBA00022475"/>
    </source>
</evidence>
<feature type="transmembrane region" description="Helical" evidence="7">
    <location>
        <begin position="338"/>
        <end position="364"/>
    </location>
</feature>
<comment type="similarity">
    <text evidence="6">Belongs to the ABC-4 integral membrane protein family.</text>
</comment>
<protein>
    <recommendedName>
        <fullName evidence="12">Multidrug ABC transporter substrate-binding protein</fullName>
    </recommendedName>
</protein>
<evidence type="ECO:0008006" key="12">
    <source>
        <dbReference type="Google" id="ProtNLM"/>
    </source>
</evidence>
<dbReference type="AlphaFoldDB" id="A0A0G1R8D0"/>
<feature type="transmembrane region" description="Helical" evidence="7">
    <location>
        <begin position="371"/>
        <end position="397"/>
    </location>
</feature>
<evidence type="ECO:0000256" key="4">
    <source>
        <dbReference type="ARBA" id="ARBA00022989"/>
    </source>
</evidence>
<dbReference type="Pfam" id="PF12704">
    <property type="entry name" value="MacB_PCD"/>
    <property type="match status" value="1"/>
</dbReference>
<proteinExistence type="inferred from homology"/>
<evidence type="ECO:0000256" key="1">
    <source>
        <dbReference type="ARBA" id="ARBA00004651"/>
    </source>
</evidence>
<evidence type="ECO:0000256" key="7">
    <source>
        <dbReference type="SAM" id="Phobius"/>
    </source>
</evidence>
<evidence type="ECO:0000256" key="6">
    <source>
        <dbReference type="ARBA" id="ARBA00038076"/>
    </source>
</evidence>
<dbReference type="InterPro" id="IPR003838">
    <property type="entry name" value="ABC3_permease_C"/>
</dbReference>
<feature type="domain" description="ABC3 transporter permease C-terminal" evidence="8">
    <location>
        <begin position="289"/>
        <end position="407"/>
    </location>
</feature>
<evidence type="ECO:0000259" key="9">
    <source>
        <dbReference type="Pfam" id="PF12704"/>
    </source>
</evidence>
<evidence type="ECO:0000313" key="11">
    <source>
        <dbReference type="Proteomes" id="UP000034175"/>
    </source>
</evidence>
<reference evidence="10 11" key="1">
    <citation type="journal article" date="2015" name="Nature">
        <title>rRNA introns, odd ribosomes, and small enigmatic genomes across a large radiation of phyla.</title>
        <authorList>
            <person name="Brown C.T."/>
            <person name="Hug L.A."/>
            <person name="Thomas B.C."/>
            <person name="Sharon I."/>
            <person name="Castelle C.J."/>
            <person name="Singh A."/>
            <person name="Wilkins M.J."/>
            <person name="Williams K.H."/>
            <person name="Banfield J.F."/>
        </authorList>
    </citation>
    <scope>NUCLEOTIDE SEQUENCE [LARGE SCALE GENOMIC DNA]</scope>
</reference>
<name>A0A0G1R8D0_9BACT</name>
<evidence type="ECO:0000256" key="3">
    <source>
        <dbReference type="ARBA" id="ARBA00022692"/>
    </source>
</evidence>
<evidence type="ECO:0000256" key="5">
    <source>
        <dbReference type="ARBA" id="ARBA00023136"/>
    </source>
</evidence>
<keyword evidence="3 7" id="KW-0812">Transmembrane</keyword>
<keyword evidence="2" id="KW-1003">Cell membrane</keyword>
<dbReference type="GO" id="GO:0005886">
    <property type="term" value="C:plasma membrane"/>
    <property type="evidence" value="ECO:0007669"/>
    <property type="project" value="UniProtKB-SubCell"/>
</dbReference>
<dbReference type="PANTHER" id="PTHR30572">
    <property type="entry name" value="MEMBRANE COMPONENT OF TRANSPORTER-RELATED"/>
    <property type="match status" value="1"/>
</dbReference>
<sequence>MFYQILQLAIQALQRQKTRAILTMLAIGIGIASVIVMMAAGKGIEGLVLGQLDVFGPDTIEIEVKVPNVKKTSSENAIGLTTGVTITTLKEKDIDTVRNHPNIAAANGSVMGQESVSYAGQIKKVILMGHGWEQAYVEDISMDEGRFFTKEEEDSLAQVAVLGNAVKEKMFGDEDAIGKTFYVKGKPFKVVGVMAKRGAAFFFDVDNMLTLPTKTMQKKIMGIDYVNYILARMKDGRHAEETAEELTELIRANHNIIDPDKDDFAVNTMAEARDTLVKIINGLTLLLVALVIISLIVGGVGIMNIMYVSVAERKFEIGLRKAVGATNDNIMWQFLSEALMLTVGGGVLGIVLGALVAIVIYFIATAMGMKWIFSISLASILLSLGFSAFIGILFGVYPARKAAKLDPIEALRRE</sequence>
<dbReference type="Pfam" id="PF02687">
    <property type="entry name" value="FtsX"/>
    <property type="match status" value="1"/>
</dbReference>
<keyword evidence="4 7" id="KW-1133">Transmembrane helix</keyword>
<dbReference type="InterPro" id="IPR025857">
    <property type="entry name" value="MacB_PCD"/>
</dbReference>
<comment type="caution">
    <text evidence="10">The sequence shown here is derived from an EMBL/GenBank/DDBJ whole genome shotgun (WGS) entry which is preliminary data.</text>
</comment>
<comment type="subcellular location">
    <subcellularLocation>
        <location evidence="1">Cell membrane</location>
        <topology evidence="1">Multi-pass membrane protein</topology>
    </subcellularLocation>
</comment>
<organism evidence="10 11">
    <name type="scientific">Candidatus Magasanikbacteria bacterium GW2011_GWA2_46_17</name>
    <dbReference type="NCBI Taxonomy" id="1619042"/>
    <lineage>
        <taxon>Bacteria</taxon>
        <taxon>Candidatus Magasanikiibacteriota</taxon>
    </lineage>
</organism>
<keyword evidence="5 7" id="KW-0472">Membrane</keyword>
<evidence type="ECO:0000313" key="10">
    <source>
        <dbReference type="EMBL" id="KKU26308.1"/>
    </source>
</evidence>
<gene>
    <name evidence="10" type="ORF">UX39_C0010G0020</name>
</gene>
<dbReference type="GO" id="GO:0022857">
    <property type="term" value="F:transmembrane transporter activity"/>
    <property type="evidence" value="ECO:0007669"/>
    <property type="project" value="TreeGrafter"/>
</dbReference>
<dbReference type="EMBL" id="LCMA01000010">
    <property type="protein sequence ID" value="KKU26308.1"/>
    <property type="molecule type" value="Genomic_DNA"/>
</dbReference>
<feature type="transmembrane region" description="Helical" evidence="7">
    <location>
        <begin position="283"/>
        <end position="307"/>
    </location>
</feature>
<accession>A0A0G1R8D0</accession>
<feature type="domain" description="MacB-like periplasmic core" evidence="9">
    <location>
        <begin position="21"/>
        <end position="248"/>
    </location>
</feature>
<dbReference type="InterPro" id="IPR050250">
    <property type="entry name" value="Macrolide_Exporter_MacB"/>
</dbReference>
<feature type="transmembrane region" description="Helical" evidence="7">
    <location>
        <begin position="20"/>
        <end position="40"/>
    </location>
</feature>